<evidence type="ECO:0000313" key="1">
    <source>
        <dbReference type="EMBL" id="KAK1324288.1"/>
    </source>
</evidence>
<reference evidence="1" key="2">
    <citation type="submission" date="2023-06" db="EMBL/GenBank/DDBJ databases">
        <authorList>
            <person name="Ma L."/>
            <person name="Liu K.-W."/>
            <person name="Li Z."/>
            <person name="Hsiao Y.-Y."/>
            <person name="Qi Y."/>
            <person name="Fu T."/>
            <person name="Tang G."/>
            <person name="Zhang D."/>
            <person name="Sun W.-H."/>
            <person name="Liu D.-K."/>
            <person name="Li Y."/>
            <person name="Chen G.-Z."/>
            <person name="Liu X.-D."/>
            <person name="Liao X.-Y."/>
            <person name="Jiang Y.-T."/>
            <person name="Yu X."/>
            <person name="Hao Y."/>
            <person name="Huang J."/>
            <person name="Zhao X.-W."/>
            <person name="Ke S."/>
            <person name="Chen Y.-Y."/>
            <person name="Wu W.-L."/>
            <person name="Hsu J.-L."/>
            <person name="Lin Y.-F."/>
            <person name="Huang M.-D."/>
            <person name="Li C.-Y."/>
            <person name="Huang L."/>
            <person name="Wang Z.-W."/>
            <person name="Zhao X."/>
            <person name="Zhong W.-Y."/>
            <person name="Peng D.-H."/>
            <person name="Ahmad S."/>
            <person name="Lan S."/>
            <person name="Zhang J.-S."/>
            <person name="Tsai W.-C."/>
            <person name="Van De Peer Y."/>
            <person name="Liu Z.-J."/>
        </authorList>
    </citation>
    <scope>NUCLEOTIDE SEQUENCE</scope>
    <source>
        <strain evidence="1">CP</strain>
        <tissue evidence="1">Leaves</tissue>
    </source>
</reference>
<reference evidence="1" key="1">
    <citation type="journal article" date="2023" name="Nat. Commun.">
        <title>Diploid and tetraploid genomes of Acorus and the evolution of monocots.</title>
        <authorList>
            <person name="Ma L."/>
            <person name="Liu K.W."/>
            <person name="Li Z."/>
            <person name="Hsiao Y.Y."/>
            <person name="Qi Y."/>
            <person name="Fu T."/>
            <person name="Tang G.D."/>
            <person name="Zhang D."/>
            <person name="Sun W.H."/>
            <person name="Liu D.K."/>
            <person name="Li Y."/>
            <person name="Chen G.Z."/>
            <person name="Liu X.D."/>
            <person name="Liao X.Y."/>
            <person name="Jiang Y.T."/>
            <person name="Yu X."/>
            <person name="Hao Y."/>
            <person name="Huang J."/>
            <person name="Zhao X.W."/>
            <person name="Ke S."/>
            <person name="Chen Y.Y."/>
            <person name="Wu W.L."/>
            <person name="Hsu J.L."/>
            <person name="Lin Y.F."/>
            <person name="Huang M.D."/>
            <person name="Li C.Y."/>
            <person name="Huang L."/>
            <person name="Wang Z.W."/>
            <person name="Zhao X."/>
            <person name="Zhong W.Y."/>
            <person name="Peng D.H."/>
            <person name="Ahmad S."/>
            <person name="Lan S."/>
            <person name="Zhang J.S."/>
            <person name="Tsai W.C."/>
            <person name="Van de Peer Y."/>
            <person name="Liu Z.J."/>
        </authorList>
    </citation>
    <scope>NUCLEOTIDE SEQUENCE</scope>
    <source>
        <strain evidence="1">CP</strain>
    </source>
</reference>
<dbReference type="CDD" id="cd02440">
    <property type="entry name" value="AdoMet_MTases"/>
    <property type="match status" value="1"/>
</dbReference>
<evidence type="ECO:0000313" key="2">
    <source>
        <dbReference type="Proteomes" id="UP001180020"/>
    </source>
</evidence>
<organism evidence="1 2">
    <name type="scientific">Acorus calamus</name>
    <name type="common">Sweet flag</name>
    <dbReference type="NCBI Taxonomy" id="4465"/>
    <lineage>
        <taxon>Eukaryota</taxon>
        <taxon>Viridiplantae</taxon>
        <taxon>Streptophyta</taxon>
        <taxon>Embryophyta</taxon>
        <taxon>Tracheophyta</taxon>
        <taxon>Spermatophyta</taxon>
        <taxon>Magnoliopsida</taxon>
        <taxon>Liliopsida</taxon>
        <taxon>Acoraceae</taxon>
        <taxon>Acorus</taxon>
    </lineage>
</organism>
<dbReference type="PANTHER" id="PTHR14614:SF7">
    <property type="entry name" value="OS05G0564100 PROTEIN"/>
    <property type="match status" value="1"/>
</dbReference>
<dbReference type="Pfam" id="PF10294">
    <property type="entry name" value="Methyltransf_16"/>
    <property type="match status" value="1"/>
</dbReference>
<accession>A0AAV9FHD5</accession>
<sequence>MKFSESPVVELRVGSTTLTIEQDNQSMHVGTSVWPCSVLLVKFAEHSLSSPSRYSDLLRFPGRRAVELGSGTGAAGMGLSLLGLSDIVLTDIDPVLPALKRNLKRNRRSLPPKPPRLSRLYWNNPDQIRSLKPPFDFVVATDVVYIEETVRPLVSAMEALVANDGVVLLGYQVRSPEADRLFWEVCGGSFDVERVPREDLHPDYAFEGADVFFLRKKR</sequence>
<dbReference type="InterPro" id="IPR029063">
    <property type="entry name" value="SAM-dependent_MTases_sf"/>
</dbReference>
<proteinExistence type="predicted"/>
<dbReference type="EMBL" id="JAUJYO010000001">
    <property type="protein sequence ID" value="KAK1324288.1"/>
    <property type="molecule type" value="Genomic_DNA"/>
</dbReference>
<gene>
    <name evidence="1" type="ORF">QJS10_CPA01g02056</name>
</gene>
<keyword evidence="2" id="KW-1185">Reference proteome</keyword>
<protein>
    <submittedName>
        <fullName evidence="1">Uncharacterized protein</fullName>
    </submittedName>
</protein>
<dbReference type="AlphaFoldDB" id="A0AAV9FHD5"/>
<dbReference type="Proteomes" id="UP001180020">
    <property type="component" value="Unassembled WGS sequence"/>
</dbReference>
<dbReference type="SUPFAM" id="SSF53335">
    <property type="entry name" value="S-adenosyl-L-methionine-dependent methyltransferases"/>
    <property type="match status" value="1"/>
</dbReference>
<comment type="caution">
    <text evidence="1">The sequence shown here is derived from an EMBL/GenBank/DDBJ whole genome shotgun (WGS) entry which is preliminary data.</text>
</comment>
<dbReference type="InterPro" id="IPR019410">
    <property type="entry name" value="Methyltransf_16"/>
</dbReference>
<name>A0AAV9FHD5_ACOCL</name>
<dbReference type="Gene3D" id="3.40.50.150">
    <property type="entry name" value="Vaccinia Virus protein VP39"/>
    <property type="match status" value="1"/>
</dbReference>
<dbReference type="PANTHER" id="PTHR14614">
    <property type="entry name" value="HEPATOCELLULAR CARCINOMA-ASSOCIATED ANTIGEN"/>
    <property type="match status" value="1"/>
</dbReference>